<proteinExistence type="inferred from homology"/>
<dbReference type="CDD" id="cd06583">
    <property type="entry name" value="PGRP"/>
    <property type="match status" value="1"/>
</dbReference>
<evidence type="ECO:0000256" key="2">
    <source>
        <dbReference type="SAM" id="MobiDB-lite"/>
    </source>
</evidence>
<feature type="domain" description="N-acetylmuramoyl-L-alanine amidase" evidence="3">
    <location>
        <begin position="287"/>
        <end position="453"/>
    </location>
</feature>
<dbReference type="SMART" id="SM00701">
    <property type="entry name" value="PGRP"/>
    <property type="match status" value="1"/>
</dbReference>
<evidence type="ECO:0000259" key="4">
    <source>
        <dbReference type="SMART" id="SM00701"/>
    </source>
</evidence>
<evidence type="ECO:0000256" key="1">
    <source>
        <dbReference type="ARBA" id="ARBA00007553"/>
    </source>
</evidence>
<evidence type="ECO:0000313" key="5">
    <source>
        <dbReference type="EMBL" id="MBO0609167.1"/>
    </source>
</evidence>
<dbReference type="PANTHER" id="PTHR11022:SF41">
    <property type="entry name" value="PEPTIDOGLYCAN-RECOGNITION PROTEIN LC-RELATED"/>
    <property type="match status" value="1"/>
</dbReference>
<accession>A0ABS3IAU1</accession>
<dbReference type="EMBL" id="JAFMPK010000035">
    <property type="protein sequence ID" value="MBO0609167.1"/>
    <property type="molecule type" value="Genomic_DNA"/>
</dbReference>
<organism evidence="5 6">
    <name type="scientific">Myceligenerans salitolerans</name>
    <dbReference type="NCBI Taxonomy" id="1230528"/>
    <lineage>
        <taxon>Bacteria</taxon>
        <taxon>Bacillati</taxon>
        <taxon>Actinomycetota</taxon>
        <taxon>Actinomycetes</taxon>
        <taxon>Micrococcales</taxon>
        <taxon>Promicromonosporaceae</taxon>
        <taxon>Myceligenerans</taxon>
    </lineage>
</organism>
<dbReference type="Gene3D" id="3.40.80.10">
    <property type="entry name" value="Peptidoglycan recognition protein-like"/>
    <property type="match status" value="1"/>
</dbReference>
<dbReference type="SMART" id="SM00644">
    <property type="entry name" value="Ami_2"/>
    <property type="match status" value="1"/>
</dbReference>
<feature type="compositionally biased region" description="Low complexity" evidence="2">
    <location>
        <begin position="247"/>
        <end position="269"/>
    </location>
</feature>
<dbReference type="RefSeq" id="WP_207275133.1">
    <property type="nucleotide sequence ID" value="NZ_JAFMPK010000035.1"/>
</dbReference>
<dbReference type="Pfam" id="PF01510">
    <property type="entry name" value="Amidase_2"/>
    <property type="match status" value="1"/>
</dbReference>
<dbReference type="InterPro" id="IPR007253">
    <property type="entry name" value="Cell_wall-bd_2"/>
</dbReference>
<evidence type="ECO:0000313" key="6">
    <source>
        <dbReference type="Proteomes" id="UP000664617"/>
    </source>
</evidence>
<comment type="caution">
    <text evidence="5">The sequence shown here is derived from an EMBL/GenBank/DDBJ whole genome shotgun (WGS) entry which is preliminary data.</text>
</comment>
<dbReference type="SUPFAM" id="SSF55846">
    <property type="entry name" value="N-acetylmuramoyl-L-alanine amidase-like"/>
    <property type="match status" value="1"/>
</dbReference>
<dbReference type="Proteomes" id="UP000664617">
    <property type="component" value="Unassembled WGS sequence"/>
</dbReference>
<dbReference type="PANTHER" id="PTHR11022">
    <property type="entry name" value="PEPTIDOGLYCAN RECOGNITION PROTEIN"/>
    <property type="match status" value="1"/>
</dbReference>
<keyword evidence="6" id="KW-1185">Reference proteome</keyword>
<feature type="compositionally biased region" description="Acidic residues" evidence="2">
    <location>
        <begin position="97"/>
        <end position="110"/>
    </location>
</feature>
<reference evidence="6" key="1">
    <citation type="submission" date="2023-07" db="EMBL/GenBank/DDBJ databases">
        <title>Myceligenerans salitolerans sp. nov., a halotolerant actinomycete isolated from a salt lake in Xinjiang, China.</title>
        <authorList>
            <person name="Guan T."/>
        </authorList>
    </citation>
    <scope>NUCLEOTIDE SEQUENCE [LARGE SCALE GENOMIC DNA]</scope>
    <source>
        <strain evidence="6">XHU 5031</strain>
    </source>
</reference>
<dbReference type="Pfam" id="PF04122">
    <property type="entry name" value="CW_binding_2"/>
    <property type="match status" value="3"/>
</dbReference>
<evidence type="ECO:0000259" key="3">
    <source>
        <dbReference type="SMART" id="SM00644"/>
    </source>
</evidence>
<dbReference type="InterPro" id="IPR036505">
    <property type="entry name" value="Amidase/PGRP_sf"/>
</dbReference>
<feature type="region of interest" description="Disordered" evidence="2">
    <location>
        <begin position="232"/>
        <end position="269"/>
    </location>
</feature>
<protein>
    <submittedName>
        <fullName evidence="5">Cell wall-binding repeat-containing protein</fullName>
    </submittedName>
</protein>
<feature type="region of interest" description="Disordered" evidence="2">
    <location>
        <begin position="55"/>
        <end position="123"/>
    </location>
</feature>
<name>A0ABS3IAU1_9MICO</name>
<comment type="similarity">
    <text evidence="1">Belongs to the N-acetylmuramoyl-L-alanine amidase 2 family.</text>
</comment>
<gene>
    <name evidence="5" type="ORF">J0911_08995</name>
</gene>
<dbReference type="InterPro" id="IPR015510">
    <property type="entry name" value="PGRP"/>
</dbReference>
<dbReference type="InterPro" id="IPR002502">
    <property type="entry name" value="Amidase_domain"/>
</dbReference>
<dbReference type="Gene3D" id="3.40.50.12090">
    <property type="match status" value="2"/>
</dbReference>
<dbReference type="InterPro" id="IPR006619">
    <property type="entry name" value="PGRP_domain_met/bac"/>
</dbReference>
<feature type="compositionally biased region" description="Low complexity" evidence="2">
    <location>
        <begin position="64"/>
        <end position="80"/>
    </location>
</feature>
<sequence length="778" mass="80571">MARHARPAQKKYTAKRSTPVVPVTRVIAGRALALGAIPTLALTSALAPSAVALTHDRSTDLEPEPTGTTTTDSTLPESGTAEANVDSIDIDTAPETTVDDVVESAPEDTATEPTPDTTDDGAVTLDTTDQAGLLAGVLEVPEGFQTVGAKWPTPIDDTVPELQVRTRALDGTWSDWTHLEKQTDGPDQESDVTTSVPVYVGESDAVQLATVDGVRTVPEGVELVLVSSETVDSPEALTGGKIAGSQESASTMSTTSAETTTSSSGSFGPTIITREEWGAAPRCDDPGDGPTWYPAPDGLEKAAVHHTAGANDYATVAEAMQQIRNDQAFHQDSNGWCDIGYNFLVDKWGNIYEGAAGSIEEPIIGAHTGGWNTGTVGVSMLGNYQEVAPQEAQLTGVGNIIGFKLARYGVDPEGTSTFTAVGHTEGGKYYPGDQVELAHVFGHRDTHATACPGNLGYPLLSTIRATARNWAEHYTAQLPERLAGANRYETSAAISEATFTAGVDVAYVASGRNFPDALSAAAAAGTLDGPVLLTATDRIPAVVRNELERLNPTRIVVVGGEGVVSSEVEATLAAFSANVSRLSGANRWETSAAISAATFDPGVAVAYVANGRNFPDALSGAAAAGILGGPVLLTDDDALPGTVADELDRLRPQRIIVLGGSGVVSTAIEAELATHTSGGVSRLAGGNRWETSAEISEAAFRPGTSVVYIANGRNFPDALSGAAAAGSLGGPVLLTDESTLPSAIEAELDRLDPQRIVVLGGSGVVYDSVRWEAAAYLN</sequence>
<feature type="domain" description="Peptidoglycan recognition protein family" evidence="4">
    <location>
        <begin position="269"/>
        <end position="427"/>
    </location>
</feature>